<dbReference type="EMBL" id="OZ037946">
    <property type="protein sequence ID" value="CAL1705174.1"/>
    <property type="molecule type" value="Genomic_DNA"/>
</dbReference>
<dbReference type="PANTHER" id="PTHR41390:SF1">
    <property type="entry name" value="NADH-UBIQUINONE OXIDOREDUCTASE 213 KDA SUBUNIT"/>
    <property type="match status" value="1"/>
</dbReference>
<sequence>MNPNAPLTVAQNIAITSASTSFLSCIYATYKGLPIGPLALGTAVNSGIAGATFFSLREYIVSPILLTTISSGQFLRRKQEVDAIREGRAYTAERLDWWSMRSHKLPDTALSGALTGGLLNAWKGGRSGIAPGVTTGGLLCTLLQLAYNELGVVRLKYLSRTLQTQEVAPSVSATKVATTSSSSVSVNTEPVPWTERIFSLFGLQKVSDEEYLARLKRDRDAHLRRIAELERQFQEPESNNLDSSNAQ</sequence>
<proteinExistence type="predicted"/>
<gene>
    <name evidence="1" type="ORF">GFSPODELE1_LOCUS5311</name>
</gene>
<organism evidence="1 2">
    <name type="scientific">Somion occarium</name>
    <dbReference type="NCBI Taxonomy" id="3059160"/>
    <lineage>
        <taxon>Eukaryota</taxon>
        <taxon>Fungi</taxon>
        <taxon>Dikarya</taxon>
        <taxon>Basidiomycota</taxon>
        <taxon>Agaricomycotina</taxon>
        <taxon>Agaricomycetes</taxon>
        <taxon>Polyporales</taxon>
        <taxon>Cerrenaceae</taxon>
        <taxon>Somion</taxon>
    </lineage>
</organism>
<evidence type="ECO:0000313" key="2">
    <source>
        <dbReference type="Proteomes" id="UP001497453"/>
    </source>
</evidence>
<dbReference type="Proteomes" id="UP001497453">
    <property type="component" value="Chromosome 3"/>
</dbReference>
<reference evidence="2" key="1">
    <citation type="submission" date="2024-04" db="EMBL/GenBank/DDBJ databases">
        <authorList>
            <person name="Shaw F."/>
            <person name="Minotto A."/>
        </authorList>
    </citation>
    <scope>NUCLEOTIDE SEQUENCE [LARGE SCALE GENOMIC DNA]</scope>
</reference>
<dbReference type="PANTHER" id="PTHR41390">
    <property type="entry name" value="CHROMOSOME 7, WHOLE GENOME SHOTGUN SEQUENCE"/>
    <property type="match status" value="1"/>
</dbReference>
<protein>
    <submittedName>
        <fullName evidence="1">Uncharacterized protein</fullName>
    </submittedName>
</protein>
<name>A0ABP1DEU5_9APHY</name>
<accession>A0ABP1DEU5</accession>
<evidence type="ECO:0000313" key="1">
    <source>
        <dbReference type="EMBL" id="CAL1705174.1"/>
    </source>
</evidence>
<keyword evidence="2" id="KW-1185">Reference proteome</keyword>